<gene>
    <name evidence="3" type="ORF">GCM10023258_15440</name>
</gene>
<dbReference type="Pfam" id="PF13456">
    <property type="entry name" value="RVT_3"/>
    <property type="match status" value="1"/>
</dbReference>
<name>A0ABP9J9Z9_9MICO</name>
<accession>A0ABP9J9Z9</accession>
<organism evidence="3 4">
    <name type="scientific">Terrabacter aeriphilus</name>
    <dbReference type="NCBI Taxonomy" id="515662"/>
    <lineage>
        <taxon>Bacteria</taxon>
        <taxon>Bacillati</taxon>
        <taxon>Actinomycetota</taxon>
        <taxon>Actinomycetes</taxon>
        <taxon>Micrococcales</taxon>
        <taxon>Intrasporangiaceae</taxon>
        <taxon>Terrabacter</taxon>
    </lineage>
</organism>
<proteinExistence type="predicted"/>
<feature type="domain" description="RNase H type-1" evidence="2">
    <location>
        <begin position="1"/>
        <end position="128"/>
    </location>
</feature>
<dbReference type="Gene3D" id="3.30.420.10">
    <property type="entry name" value="Ribonuclease H-like superfamily/Ribonuclease H"/>
    <property type="match status" value="1"/>
</dbReference>
<feature type="compositionally biased region" description="Low complexity" evidence="1">
    <location>
        <begin position="134"/>
        <end position="153"/>
    </location>
</feature>
<evidence type="ECO:0000259" key="2">
    <source>
        <dbReference type="PROSITE" id="PS50879"/>
    </source>
</evidence>
<sequence length="305" mass="32065">MAGYGALVRDPATGRVLVELAAPLGKQSNNVAEYSGLIAGLRAVLDIEPGATVQVKMDSKLVVEQMSGRWKIKHEDMRRLALEARDLCAEISQAGGSVDFTWIPREKNKDADALSNEGMDGATVHRVLTDGDATSEAAPESETAPEAEVTPAPARRWGESLRLLLVQAPLDAAATPRIVRAVQRLVGDDASVVAADAGLAAEVGQHVATALGGEARTSPDWSAQAPGEGADEQVRTAYRILVERGGTVVAVTSRRGVLSVLTEVLGIADDRFWALATAPGSLTAVEVWDEGSASVAFTNRTDHLA</sequence>
<dbReference type="Proteomes" id="UP001500427">
    <property type="component" value="Unassembled WGS sequence"/>
</dbReference>
<dbReference type="InterPro" id="IPR036397">
    <property type="entry name" value="RNaseH_sf"/>
</dbReference>
<feature type="region of interest" description="Disordered" evidence="1">
    <location>
        <begin position="133"/>
        <end position="153"/>
    </location>
</feature>
<protein>
    <recommendedName>
        <fullName evidence="2">RNase H type-1 domain-containing protein</fullName>
    </recommendedName>
</protein>
<evidence type="ECO:0000256" key="1">
    <source>
        <dbReference type="SAM" id="MobiDB-lite"/>
    </source>
</evidence>
<dbReference type="PANTHER" id="PTHR46387:SF2">
    <property type="entry name" value="RIBONUCLEASE HI"/>
    <property type="match status" value="1"/>
</dbReference>
<dbReference type="InterPro" id="IPR012337">
    <property type="entry name" value="RNaseH-like_sf"/>
</dbReference>
<dbReference type="PROSITE" id="PS50879">
    <property type="entry name" value="RNASE_H_1"/>
    <property type="match status" value="1"/>
</dbReference>
<dbReference type="PANTHER" id="PTHR46387">
    <property type="entry name" value="POLYNUCLEOTIDYL TRANSFERASE, RIBONUCLEASE H-LIKE SUPERFAMILY PROTEIN"/>
    <property type="match status" value="1"/>
</dbReference>
<dbReference type="EMBL" id="BAABIW010000010">
    <property type="protein sequence ID" value="GAA5023815.1"/>
    <property type="molecule type" value="Genomic_DNA"/>
</dbReference>
<dbReference type="SUPFAM" id="SSF53098">
    <property type="entry name" value="Ribonuclease H-like"/>
    <property type="match status" value="1"/>
</dbReference>
<evidence type="ECO:0000313" key="4">
    <source>
        <dbReference type="Proteomes" id="UP001500427"/>
    </source>
</evidence>
<keyword evidence="4" id="KW-1185">Reference proteome</keyword>
<dbReference type="CDD" id="cd09279">
    <property type="entry name" value="RNase_HI_like"/>
    <property type="match status" value="1"/>
</dbReference>
<dbReference type="InterPro" id="IPR002156">
    <property type="entry name" value="RNaseH_domain"/>
</dbReference>
<evidence type="ECO:0000313" key="3">
    <source>
        <dbReference type="EMBL" id="GAA5023815.1"/>
    </source>
</evidence>
<comment type="caution">
    <text evidence="3">The sequence shown here is derived from an EMBL/GenBank/DDBJ whole genome shotgun (WGS) entry which is preliminary data.</text>
</comment>
<reference evidence="4" key="1">
    <citation type="journal article" date="2019" name="Int. J. Syst. Evol. Microbiol.">
        <title>The Global Catalogue of Microorganisms (GCM) 10K type strain sequencing project: providing services to taxonomists for standard genome sequencing and annotation.</title>
        <authorList>
            <consortium name="The Broad Institute Genomics Platform"/>
            <consortium name="The Broad Institute Genome Sequencing Center for Infectious Disease"/>
            <person name="Wu L."/>
            <person name="Ma J."/>
        </authorList>
    </citation>
    <scope>NUCLEOTIDE SEQUENCE [LARGE SCALE GENOMIC DNA]</scope>
    <source>
        <strain evidence="4">JCM 17687</strain>
    </source>
</reference>